<proteinExistence type="predicted"/>
<gene>
    <name evidence="1" type="ORF">MRATA1EN1_LOCUS14371</name>
</gene>
<evidence type="ECO:0000313" key="1">
    <source>
        <dbReference type="EMBL" id="CAI9165409.1"/>
    </source>
</evidence>
<dbReference type="Proteomes" id="UP001176941">
    <property type="component" value="Chromosome 24"/>
</dbReference>
<evidence type="ECO:0000313" key="2">
    <source>
        <dbReference type="Proteomes" id="UP001176941"/>
    </source>
</evidence>
<accession>A0ABN8YV97</accession>
<sequence length="149" mass="16798">MASLTQWMSFCKLREMVKDREAWRAAVHGVSKSQTRLSDRTTRAPSRGEFCRCHVWSEALMKGGGTQCIVKDLLLSFFLEHNRPQTWDIICDASFHFICQSHLAPRVCLPSPSAPHLLHPSTPIFSLNFCSNAYTGFSVSNFSSFEVGL</sequence>
<organism evidence="1 2">
    <name type="scientific">Rangifer tarandus platyrhynchus</name>
    <name type="common">Svalbard reindeer</name>
    <dbReference type="NCBI Taxonomy" id="3082113"/>
    <lineage>
        <taxon>Eukaryota</taxon>
        <taxon>Metazoa</taxon>
        <taxon>Chordata</taxon>
        <taxon>Craniata</taxon>
        <taxon>Vertebrata</taxon>
        <taxon>Euteleostomi</taxon>
        <taxon>Mammalia</taxon>
        <taxon>Eutheria</taxon>
        <taxon>Laurasiatheria</taxon>
        <taxon>Artiodactyla</taxon>
        <taxon>Ruminantia</taxon>
        <taxon>Pecora</taxon>
        <taxon>Cervidae</taxon>
        <taxon>Odocoileinae</taxon>
        <taxon>Rangifer</taxon>
    </lineage>
</organism>
<protein>
    <submittedName>
        <fullName evidence="1">Uncharacterized protein</fullName>
    </submittedName>
</protein>
<name>A0ABN8YV97_RANTA</name>
<keyword evidence="2" id="KW-1185">Reference proteome</keyword>
<reference evidence="1" key="1">
    <citation type="submission" date="2023-04" db="EMBL/GenBank/DDBJ databases">
        <authorList>
            <consortium name="ELIXIR-Norway"/>
        </authorList>
    </citation>
    <scope>NUCLEOTIDE SEQUENCE [LARGE SCALE GENOMIC DNA]</scope>
</reference>
<dbReference type="EMBL" id="OX459960">
    <property type="protein sequence ID" value="CAI9165409.1"/>
    <property type="molecule type" value="Genomic_DNA"/>
</dbReference>